<feature type="region of interest" description="Disordered" evidence="1">
    <location>
        <begin position="183"/>
        <end position="204"/>
    </location>
</feature>
<gene>
    <name evidence="3" type="ORF">ITX44_14250</name>
</gene>
<dbReference type="EMBL" id="JADKYB010000006">
    <property type="protein sequence ID" value="MBM9505693.1"/>
    <property type="molecule type" value="Genomic_DNA"/>
</dbReference>
<comment type="caution">
    <text evidence="3">The sequence shown here is derived from an EMBL/GenBank/DDBJ whole genome shotgun (WGS) entry which is preliminary data.</text>
</comment>
<sequence length="204" mass="22266">MASTTRDGVSLFDHRALVHLLPALYHAGSGRCDAHHVDPQSSRHRCARRSEAPLTTPHAWQPPTGGPVEPPVTPGRQPDPAVYSEVESSEEFRELRRSYRMFAFPVAVAFLAWYLLYVLLSSFADGLMSTKAVGHLNVAFFLGIAQFVTTFLIAWWYARFAGARLDPRAERLKAVVENGGRPAAVPGPAAAPTTATDATPEETV</sequence>
<proteinExistence type="predicted"/>
<feature type="compositionally biased region" description="Low complexity" evidence="1">
    <location>
        <begin position="183"/>
        <end position="198"/>
    </location>
</feature>
<reference evidence="3 4" key="1">
    <citation type="submission" date="2021-01" db="EMBL/GenBank/DDBJ databases">
        <title>Streptomyces acididurans sp. nov., isolated from a peat swamp forest soil.</title>
        <authorList>
            <person name="Chantavorakit T."/>
            <person name="Duangmal K."/>
        </authorList>
    </citation>
    <scope>NUCLEOTIDE SEQUENCE [LARGE SCALE GENOMIC DNA]</scope>
    <source>
        <strain evidence="3 4">KK5PA1</strain>
    </source>
</reference>
<dbReference type="InterPro" id="IPR007436">
    <property type="entry name" value="DUF485"/>
</dbReference>
<dbReference type="PANTHER" id="PTHR38441:SF1">
    <property type="entry name" value="MEMBRANE PROTEIN"/>
    <property type="match status" value="1"/>
</dbReference>
<dbReference type="PANTHER" id="PTHR38441">
    <property type="entry name" value="INTEGRAL MEMBRANE PROTEIN-RELATED"/>
    <property type="match status" value="1"/>
</dbReference>
<keyword evidence="2" id="KW-1133">Transmembrane helix</keyword>
<feature type="transmembrane region" description="Helical" evidence="2">
    <location>
        <begin position="102"/>
        <end position="124"/>
    </location>
</feature>
<protein>
    <submittedName>
        <fullName evidence="3">DUF485 domain-containing protein</fullName>
    </submittedName>
</protein>
<feature type="transmembrane region" description="Helical" evidence="2">
    <location>
        <begin position="136"/>
        <end position="158"/>
    </location>
</feature>
<keyword evidence="2" id="KW-0812">Transmembrane</keyword>
<evidence type="ECO:0000313" key="3">
    <source>
        <dbReference type="EMBL" id="MBM9505693.1"/>
    </source>
</evidence>
<accession>A0ABS2TQT5</accession>
<dbReference type="Pfam" id="PF04341">
    <property type="entry name" value="DUF485"/>
    <property type="match status" value="1"/>
</dbReference>
<keyword evidence="4" id="KW-1185">Reference proteome</keyword>
<dbReference type="Proteomes" id="UP000749040">
    <property type="component" value="Unassembled WGS sequence"/>
</dbReference>
<evidence type="ECO:0000256" key="1">
    <source>
        <dbReference type="SAM" id="MobiDB-lite"/>
    </source>
</evidence>
<feature type="compositionally biased region" description="Pro residues" evidence="1">
    <location>
        <begin position="64"/>
        <end position="73"/>
    </location>
</feature>
<evidence type="ECO:0000256" key="2">
    <source>
        <dbReference type="SAM" id="Phobius"/>
    </source>
</evidence>
<evidence type="ECO:0000313" key="4">
    <source>
        <dbReference type="Proteomes" id="UP000749040"/>
    </source>
</evidence>
<organism evidence="3 4">
    <name type="scientific">Actinacidiphila acididurans</name>
    <dbReference type="NCBI Taxonomy" id="2784346"/>
    <lineage>
        <taxon>Bacteria</taxon>
        <taxon>Bacillati</taxon>
        <taxon>Actinomycetota</taxon>
        <taxon>Actinomycetes</taxon>
        <taxon>Kitasatosporales</taxon>
        <taxon>Streptomycetaceae</taxon>
        <taxon>Actinacidiphila</taxon>
    </lineage>
</organism>
<keyword evidence="2" id="KW-0472">Membrane</keyword>
<name>A0ABS2TQT5_9ACTN</name>
<feature type="region of interest" description="Disordered" evidence="1">
    <location>
        <begin position="36"/>
        <end position="79"/>
    </location>
</feature>